<reference evidence="10" key="1">
    <citation type="journal article" date="2019" name="Int. J. Syst. Evol. Microbiol.">
        <title>The Global Catalogue of Microorganisms (GCM) 10K type strain sequencing project: providing services to taxonomists for standard genome sequencing and annotation.</title>
        <authorList>
            <consortium name="The Broad Institute Genomics Platform"/>
            <consortium name="The Broad Institute Genome Sequencing Center for Infectious Disease"/>
            <person name="Wu L."/>
            <person name="Ma J."/>
        </authorList>
    </citation>
    <scope>NUCLEOTIDE SEQUENCE [LARGE SCALE GENOMIC DNA]</scope>
    <source>
        <strain evidence="10">KCTC 42986</strain>
    </source>
</reference>
<keyword evidence="6" id="KW-1278">Translocase</keyword>
<dbReference type="SMART" id="SM00382">
    <property type="entry name" value="AAA"/>
    <property type="match status" value="1"/>
</dbReference>
<keyword evidence="4" id="KW-0547">Nucleotide-binding</keyword>
<dbReference type="InterPro" id="IPR003593">
    <property type="entry name" value="AAA+_ATPase"/>
</dbReference>
<evidence type="ECO:0000256" key="6">
    <source>
        <dbReference type="ARBA" id="ARBA00022967"/>
    </source>
</evidence>
<dbReference type="InterPro" id="IPR013611">
    <property type="entry name" value="Transp-assoc_OB_typ2"/>
</dbReference>
<dbReference type="Gene3D" id="2.40.50.100">
    <property type="match status" value="1"/>
</dbReference>
<dbReference type="InterPro" id="IPR017871">
    <property type="entry name" value="ABC_transporter-like_CS"/>
</dbReference>
<evidence type="ECO:0000259" key="8">
    <source>
        <dbReference type="PROSITE" id="PS50893"/>
    </source>
</evidence>
<dbReference type="EMBL" id="JBHRTP010000002">
    <property type="protein sequence ID" value="MFC3106507.1"/>
    <property type="molecule type" value="Genomic_DNA"/>
</dbReference>
<dbReference type="PROSITE" id="PS50893">
    <property type="entry name" value="ABC_TRANSPORTER_2"/>
    <property type="match status" value="1"/>
</dbReference>
<evidence type="ECO:0000256" key="4">
    <source>
        <dbReference type="ARBA" id="ARBA00022741"/>
    </source>
</evidence>
<dbReference type="InterPro" id="IPR003439">
    <property type="entry name" value="ABC_transporter-like_ATP-bd"/>
</dbReference>
<dbReference type="NCBIfam" id="TIGR03265">
    <property type="entry name" value="PhnT2"/>
    <property type="match status" value="1"/>
</dbReference>
<evidence type="ECO:0000256" key="3">
    <source>
        <dbReference type="ARBA" id="ARBA00022519"/>
    </source>
</evidence>
<organism evidence="9 10">
    <name type="scientific">Undibacterium arcticum</name>
    <dbReference type="NCBI Taxonomy" id="1762892"/>
    <lineage>
        <taxon>Bacteria</taxon>
        <taxon>Pseudomonadati</taxon>
        <taxon>Pseudomonadota</taxon>
        <taxon>Betaproteobacteria</taxon>
        <taxon>Burkholderiales</taxon>
        <taxon>Oxalobacteraceae</taxon>
        <taxon>Undibacterium</taxon>
    </lineage>
</organism>
<dbReference type="RefSeq" id="WP_390330548.1">
    <property type="nucleotide sequence ID" value="NZ_JBHRTP010000002.1"/>
</dbReference>
<dbReference type="SUPFAM" id="SSF50331">
    <property type="entry name" value="MOP-like"/>
    <property type="match status" value="1"/>
</dbReference>
<dbReference type="Gene3D" id="3.40.50.300">
    <property type="entry name" value="P-loop containing nucleotide triphosphate hydrolases"/>
    <property type="match status" value="1"/>
</dbReference>
<dbReference type="PANTHER" id="PTHR42781:SF5">
    <property type="entry name" value="PUTRESCINE TRANSPORT ATP-BINDING PROTEIN POTG"/>
    <property type="match status" value="1"/>
</dbReference>
<keyword evidence="2" id="KW-1003">Cell membrane</keyword>
<keyword evidence="5 9" id="KW-0067">ATP-binding</keyword>
<dbReference type="InterPro" id="IPR027417">
    <property type="entry name" value="P-loop_NTPase"/>
</dbReference>
<dbReference type="InterPro" id="IPR050093">
    <property type="entry name" value="ABC_SmlMolc_Importer"/>
</dbReference>
<proteinExistence type="predicted"/>
<keyword evidence="10" id="KW-1185">Reference proteome</keyword>
<evidence type="ECO:0000313" key="9">
    <source>
        <dbReference type="EMBL" id="MFC3106507.1"/>
    </source>
</evidence>
<evidence type="ECO:0000256" key="7">
    <source>
        <dbReference type="ARBA" id="ARBA00023136"/>
    </source>
</evidence>
<feature type="domain" description="ABC transporter" evidence="8">
    <location>
        <begin position="8"/>
        <end position="238"/>
    </location>
</feature>
<keyword evidence="7" id="KW-0472">Membrane</keyword>
<protein>
    <submittedName>
        <fullName evidence="9">2-aminoethylphosphonate ABC transporter ATP-binding protein</fullName>
    </submittedName>
</protein>
<dbReference type="SUPFAM" id="SSF52540">
    <property type="entry name" value="P-loop containing nucleoside triphosphate hydrolases"/>
    <property type="match status" value="1"/>
</dbReference>
<evidence type="ECO:0000313" key="10">
    <source>
        <dbReference type="Proteomes" id="UP001595530"/>
    </source>
</evidence>
<dbReference type="Pfam" id="PF08402">
    <property type="entry name" value="TOBE_2"/>
    <property type="match status" value="1"/>
</dbReference>
<dbReference type="PANTHER" id="PTHR42781">
    <property type="entry name" value="SPERMIDINE/PUTRESCINE IMPORT ATP-BINDING PROTEIN POTA"/>
    <property type="match status" value="1"/>
</dbReference>
<dbReference type="GO" id="GO:0005524">
    <property type="term" value="F:ATP binding"/>
    <property type="evidence" value="ECO:0007669"/>
    <property type="project" value="UniProtKB-KW"/>
</dbReference>
<evidence type="ECO:0000256" key="1">
    <source>
        <dbReference type="ARBA" id="ARBA00022448"/>
    </source>
</evidence>
<dbReference type="InterPro" id="IPR017666">
    <property type="entry name" value="AminoethylPonate_ABC_PhnT2"/>
</dbReference>
<accession>A0ABV7EUS4</accession>
<gene>
    <name evidence="9" type="ORF">ACFOFO_00790</name>
</gene>
<comment type="caution">
    <text evidence="9">The sequence shown here is derived from an EMBL/GenBank/DDBJ whole genome shotgun (WGS) entry which is preliminary data.</text>
</comment>
<evidence type="ECO:0000256" key="2">
    <source>
        <dbReference type="ARBA" id="ARBA00022475"/>
    </source>
</evidence>
<evidence type="ECO:0000256" key="5">
    <source>
        <dbReference type="ARBA" id="ARBA00022840"/>
    </source>
</evidence>
<dbReference type="Proteomes" id="UP001595530">
    <property type="component" value="Unassembled WGS sequence"/>
</dbReference>
<name>A0ABV7EUS4_9BURK</name>
<dbReference type="Pfam" id="PF00005">
    <property type="entry name" value="ABC_tran"/>
    <property type="match status" value="1"/>
</dbReference>
<dbReference type="InterPro" id="IPR008995">
    <property type="entry name" value="Mo/tungstate-bd_C_term_dom"/>
</dbReference>
<sequence>MPKQNQYLELENIAKSFGNFHALRDINLSIAEGEFVCFLGPSGCGKTTLLRIIAGLESQDQGRISQAGKNISWLPPIKRDYGIVFQSYALFPNLSIAENVAYGLVNRGQSRASTKARVEELLTLAGLPTSGNKFPSQLSGGQQQRIALARALATSPGLLLLDEPLSALDALERVRLRSEIRQLQQRLGVTTIMVTHDQEEALTMADRIVVMNQGEIEQIGTPQQVYLQPSSPFVASFVGKVNILRGTSLGDGRFRIGKLDFSCESRVDHVPAGGPVKVYLRPEDFVARDAENRTHNNAMAEVLKIEFLGAFSYLTVALEGMEQQPVLASMSLNLLKELRLKVGSKVLYGLLPERIRVYCDQDGDRRAMPELAVAEPA</sequence>
<keyword evidence="1" id="KW-0813">Transport</keyword>
<keyword evidence="3" id="KW-0997">Cell inner membrane</keyword>
<dbReference type="PROSITE" id="PS00211">
    <property type="entry name" value="ABC_TRANSPORTER_1"/>
    <property type="match status" value="1"/>
</dbReference>